<protein>
    <recommendedName>
        <fullName evidence="3">AMP-dependent synthetase/ligase domain-containing protein</fullName>
    </recommendedName>
</protein>
<dbReference type="PANTHER" id="PTHR43439:SF2">
    <property type="entry name" value="ENZYME, PUTATIVE (JCVI)-RELATED"/>
    <property type="match status" value="1"/>
</dbReference>
<dbReference type="RefSeq" id="XP_037154774.1">
    <property type="nucleotide sequence ID" value="XM_037299948.1"/>
</dbReference>
<dbReference type="InterPro" id="IPR051414">
    <property type="entry name" value="Adenylate-forming_Reductase"/>
</dbReference>
<evidence type="ECO:0000313" key="5">
    <source>
        <dbReference type="Proteomes" id="UP000593566"/>
    </source>
</evidence>
<dbReference type="SUPFAM" id="SSF56801">
    <property type="entry name" value="Acetyl-CoA synthetase-like"/>
    <property type="match status" value="1"/>
</dbReference>
<reference evidence="4 5" key="1">
    <citation type="journal article" date="2020" name="Genomics">
        <title>Complete, high-quality genomes from long-read metagenomic sequencing of two wolf lichen thalli reveals enigmatic genome architecture.</title>
        <authorList>
            <person name="McKenzie S.K."/>
            <person name="Walston R.F."/>
            <person name="Allen J.L."/>
        </authorList>
    </citation>
    <scope>NUCLEOTIDE SEQUENCE [LARGE SCALE GENOMIC DNA]</scope>
    <source>
        <strain evidence="4">WasteWater1</strain>
    </source>
</reference>
<proteinExistence type="predicted"/>
<comment type="caution">
    <text evidence="4">The sequence shown here is derived from an EMBL/GenBank/DDBJ whole genome shotgun (WGS) entry which is preliminary data.</text>
</comment>
<keyword evidence="2" id="KW-0597">Phosphoprotein</keyword>
<dbReference type="Proteomes" id="UP000593566">
    <property type="component" value="Unassembled WGS sequence"/>
</dbReference>
<sequence length="261" mass="29164">MFYSSPRNRLKVQVALLEKLECDILMTPKQMSDATRGTWEGARKDPYVVMHSSGTTGTPKILILKQGTVAAHDDFQRFTELGGEPWYGHHWTGKRVLTSFPWVHAGGVLLLAWAIYNSFTTVTANEWPLSGAIADHLHVNGNIQEAWYSPSVVQDVARNSTYLENIAKLDDVSYAGGILPADMGNAINARTRLFGTFALTETGIVLGEMPPAEDWGYYRYNNCLGHSFRHFAGDMYELVHTRDEAIEPFQGVFYTLPDAES</sequence>
<accession>A0A8H6FFH7</accession>
<feature type="domain" description="AMP-dependent synthetase/ligase" evidence="3">
    <location>
        <begin position="41"/>
        <end position="214"/>
    </location>
</feature>
<dbReference type="AlphaFoldDB" id="A0A8H6FFH7"/>
<evidence type="ECO:0000256" key="2">
    <source>
        <dbReference type="ARBA" id="ARBA00022553"/>
    </source>
</evidence>
<dbReference type="PANTHER" id="PTHR43439">
    <property type="entry name" value="PHENYLACETATE-COENZYME A LIGASE"/>
    <property type="match status" value="1"/>
</dbReference>
<dbReference type="EMBL" id="JACCJB010000006">
    <property type="protein sequence ID" value="KAF6226221.1"/>
    <property type="molecule type" value="Genomic_DNA"/>
</dbReference>
<dbReference type="Pfam" id="PF00501">
    <property type="entry name" value="AMP-binding"/>
    <property type="match status" value="1"/>
</dbReference>
<dbReference type="PROSITE" id="PS00455">
    <property type="entry name" value="AMP_BINDING"/>
    <property type="match status" value="1"/>
</dbReference>
<evidence type="ECO:0000259" key="3">
    <source>
        <dbReference type="Pfam" id="PF00501"/>
    </source>
</evidence>
<evidence type="ECO:0000256" key="1">
    <source>
        <dbReference type="ARBA" id="ARBA00022450"/>
    </source>
</evidence>
<evidence type="ECO:0000313" key="4">
    <source>
        <dbReference type="EMBL" id="KAF6226221.1"/>
    </source>
</evidence>
<name>A0A8H6FFH7_9LECA</name>
<dbReference type="Gene3D" id="3.40.50.12780">
    <property type="entry name" value="N-terminal domain of ligase-like"/>
    <property type="match status" value="1"/>
</dbReference>
<dbReference type="InterPro" id="IPR020845">
    <property type="entry name" value="AMP-binding_CS"/>
</dbReference>
<dbReference type="InterPro" id="IPR042099">
    <property type="entry name" value="ANL_N_sf"/>
</dbReference>
<keyword evidence="1" id="KW-0596">Phosphopantetheine</keyword>
<dbReference type="InterPro" id="IPR000873">
    <property type="entry name" value="AMP-dep_synth/lig_dom"/>
</dbReference>
<gene>
    <name evidence="4" type="ORF">HO133_009087</name>
</gene>
<organism evidence="4 5">
    <name type="scientific">Letharia lupina</name>
    <dbReference type="NCBI Taxonomy" id="560253"/>
    <lineage>
        <taxon>Eukaryota</taxon>
        <taxon>Fungi</taxon>
        <taxon>Dikarya</taxon>
        <taxon>Ascomycota</taxon>
        <taxon>Pezizomycotina</taxon>
        <taxon>Lecanoromycetes</taxon>
        <taxon>OSLEUM clade</taxon>
        <taxon>Lecanoromycetidae</taxon>
        <taxon>Lecanorales</taxon>
        <taxon>Lecanorineae</taxon>
        <taxon>Parmeliaceae</taxon>
        <taxon>Letharia</taxon>
    </lineage>
</organism>
<dbReference type="GeneID" id="59337482"/>
<keyword evidence="5" id="KW-1185">Reference proteome</keyword>